<dbReference type="InterPro" id="IPR021485">
    <property type="entry name" value="DUF3138"/>
</dbReference>
<feature type="chain" id="PRO_5014957926" description="DUF3138 domain-containing protein" evidence="2">
    <location>
        <begin position="32"/>
        <end position="476"/>
    </location>
</feature>
<dbReference type="Gene3D" id="2.40.160.10">
    <property type="entry name" value="Porin"/>
    <property type="match status" value="1"/>
</dbReference>
<dbReference type="AlphaFoldDB" id="A0A2N8KSR0"/>
<evidence type="ECO:0000313" key="4">
    <source>
        <dbReference type="Proteomes" id="UP000235916"/>
    </source>
</evidence>
<keyword evidence="1" id="KW-0175">Coiled coil</keyword>
<dbReference type="RefSeq" id="WP_102770264.1">
    <property type="nucleotide sequence ID" value="NZ_POSP01000004.1"/>
</dbReference>
<keyword evidence="2" id="KW-0732">Signal</keyword>
<evidence type="ECO:0000313" key="3">
    <source>
        <dbReference type="EMBL" id="PND36491.1"/>
    </source>
</evidence>
<feature type="signal peptide" evidence="2">
    <location>
        <begin position="1"/>
        <end position="31"/>
    </location>
</feature>
<accession>A0A2N8KSR0</accession>
<dbReference type="OrthoDB" id="8595088at2"/>
<gene>
    <name evidence="3" type="ORF">C1O66_22695</name>
</gene>
<comment type="caution">
    <text evidence="3">The sequence shown here is derived from an EMBL/GenBank/DDBJ whole genome shotgun (WGS) entry which is preliminary data.</text>
</comment>
<dbReference type="EMBL" id="POSP01000004">
    <property type="protein sequence ID" value="PND36491.1"/>
    <property type="molecule type" value="Genomic_DNA"/>
</dbReference>
<evidence type="ECO:0000256" key="2">
    <source>
        <dbReference type="SAM" id="SignalP"/>
    </source>
</evidence>
<dbReference type="Proteomes" id="UP000235916">
    <property type="component" value="Unassembled WGS sequence"/>
</dbReference>
<feature type="coiled-coil region" evidence="1">
    <location>
        <begin position="27"/>
        <end position="61"/>
    </location>
</feature>
<dbReference type="Pfam" id="PF11336">
    <property type="entry name" value="DUF3138"/>
    <property type="match status" value="1"/>
</dbReference>
<evidence type="ECO:0008006" key="5">
    <source>
        <dbReference type="Google" id="ProtNLM"/>
    </source>
</evidence>
<organism evidence="3 4">
    <name type="scientific">Kinneretia aquatilis</name>
    <dbReference type="NCBI Taxonomy" id="2070761"/>
    <lineage>
        <taxon>Bacteria</taxon>
        <taxon>Pseudomonadati</taxon>
        <taxon>Pseudomonadota</taxon>
        <taxon>Betaproteobacteria</taxon>
        <taxon>Burkholderiales</taxon>
        <taxon>Sphaerotilaceae</taxon>
        <taxon>Roseateles</taxon>
    </lineage>
</organism>
<reference evidence="3 4" key="1">
    <citation type="submission" date="2018-01" db="EMBL/GenBank/DDBJ databases">
        <title>Draft genome sequence of Paucibacter aquatile CR182 isolated from freshwater of the Nakdong River.</title>
        <authorList>
            <person name="Choi A."/>
            <person name="Chung E.J."/>
        </authorList>
    </citation>
    <scope>NUCLEOTIDE SEQUENCE [LARGE SCALE GENOMIC DNA]</scope>
    <source>
        <strain evidence="3 4">CR182</strain>
    </source>
</reference>
<evidence type="ECO:0000256" key="1">
    <source>
        <dbReference type="SAM" id="Coils"/>
    </source>
</evidence>
<dbReference type="InterPro" id="IPR023614">
    <property type="entry name" value="Porin_dom_sf"/>
</dbReference>
<dbReference type="SUPFAM" id="SSF56935">
    <property type="entry name" value="Porins"/>
    <property type="match status" value="1"/>
</dbReference>
<sequence>MKPTPNAKTAAPLLAALSLALASAYPSAALAQSNEELLKELRALKDRVGQLEEKLKAAEQKAAAPSSAQWGMTPAQAQEFNRIAVKTEALEDSAEAMGTKNLKISGFIDPTYIYNRQNNSSSFQLLNKDAYAYDSGYFGMALIDFQKEMEGGTKWRLTLAPERGVGATFNTGSIVHEASVNIPLGDLQTRLWLGQIPDWTGYEMTLPPLNKLITHNLLFDFTAPTAYTGAALDLTRGKWLIRAGLANVNIARKSPGNKTPAFIYRVDYAKGEFQGFGFTGLHGKAYNYAADGVDANGDLRFADANGRDTRVDLLEADAYFIRGDWTVQGQISWGRQRGSAIFNEDGQLRDASWTGLSTLVGYKFIPRWEAVARMDYLRNAKNGGGLFGYSSDDSRNGLGRGGGFAWDAANPDPDTASKGANRYALTLGLNYLFNQNTIFKFEYRLDGANRAVFGNPSNGQWAKRNHLLGSSVVVSF</sequence>
<proteinExistence type="predicted"/>
<name>A0A2N8KSR0_9BURK</name>
<keyword evidence="4" id="KW-1185">Reference proteome</keyword>
<protein>
    <recommendedName>
        <fullName evidence="5">DUF3138 domain-containing protein</fullName>
    </recommendedName>
</protein>